<evidence type="ECO:0000256" key="4">
    <source>
        <dbReference type="ARBA" id="ARBA00022807"/>
    </source>
</evidence>
<dbReference type="Gene3D" id="1.10.101.10">
    <property type="entry name" value="PGBD-like superfamily/PGBD"/>
    <property type="match status" value="2"/>
</dbReference>
<dbReference type="InterPro" id="IPR002477">
    <property type="entry name" value="Peptidoglycan-bd-like"/>
</dbReference>
<dbReference type="GO" id="GO:0016787">
    <property type="term" value="F:hydrolase activity"/>
    <property type="evidence" value="ECO:0007669"/>
    <property type="project" value="UniProtKB-KW"/>
</dbReference>
<evidence type="ECO:0000256" key="3">
    <source>
        <dbReference type="ARBA" id="ARBA00022801"/>
    </source>
</evidence>
<evidence type="ECO:0000313" key="8">
    <source>
        <dbReference type="Proteomes" id="UP001549167"/>
    </source>
</evidence>
<dbReference type="InterPro" id="IPR051202">
    <property type="entry name" value="Peptidase_C40"/>
</dbReference>
<proteinExistence type="inferred from homology"/>
<evidence type="ECO:0000259" key="6">
    <source>
        <dbReference type="PROSITE" id="PS51935"/>
    </source>
</evidence>
<evidence type="ECO:0000256" key="2">
    <source>
        <dbReference type="ARBA" id="ARBA00022670"/>
    </source>
</evidence>
<dbReference type="Pfam" id="PF01471">
    <property type="entry name" value="PG_binding_1"/>
    <property type="match status" value="2"/>
</dbReference>
<keyword evidence="4" id="KW-0788">Thiol protease</keyword>
<feature type="compositionally biased region" description="Low complexity" evidence="5">
    <location>
        <begin position="191"/>
        <end position="210"/>
    </location>
</feature>
<dbReference type="SUPFAM" id="SSF54001">
    <property type="entry name" value="Cysteine proteinases"/>
    <property type="match status" value="1"/>
</dbReference>
<name>A0ABV2KT28_9BACI</name>
<sequence length="329" mass="36517">MVQTTPTKKMLVSAIAGNLAISSPIAFYTPIDYEASAAVQSTPLVYGDHGESVLMLHRKLKRVQYYPKEPTPHYNALTEHAIKRFQQDYQLVENGELDQETAEMLEHIVYDHYITTINHIGEKIKYGEQSDNVGQVQASLKAIGLFDYEVDRIAGPKTKQALKRYQQLHKETLDLSALSPPERSTSPTQNVQLVSKQEVKSQSSSKASTSTQNGSVIGVARSLIGTPYRWGGTSRNGFDCSGFLQYVYQQNGQHLPRTVNDMWNVTSPVNNPSVGDLVFFETYQPGPSHAGVYIGNGQFIHAGTSTGVTISSLSDSYWQQRYLGARVVH</sequence>
<evidence type="ECO:0000313" key="7">
    <source>
        <dbReference type="EMBL" id="MET3682292.1"/>
    </source>
</evidence>
<dbReference type="PANTHER" id="PTHR47053">
    <property type="entry name" value="MUREIN DD-ENDOPEPTIDASE MEPH-RELATED"/>
    <property type="match status" value="1"/>
</dbReference>
<dbReference type="InterPro" id="IPR036366">
    <property type="entry name" value="PGBDSf"/>
</dbReference>
<dbReference type="SUPFAM" id="SSF47090">
    <property type="entry name" value="PGBD-like"/>
    <property type="match status" value="2"/>
</dbReference>
<gene>
    <name evidence="7" type="ORF">ABID56_000371</name>
</gene>
<keyword evidence="8" id="KW-1185">Reference proteome</keyword>
<dbReference type="InterPro" id="IPR036365">
    <property type="entry name" value="PGBD-like_sf"/>
</dbReference>
<dbReference type="InterPro" id="IPR000064">
    <property type="entry name" value="NLP_P60_dom"/>
</dbReference>
<dbReference type="Pfam" id="PF00877">
    <property type="entry name" value="NLPC_P60"/>
    <property type="match status" value="1"/>
</dbReference>
<evidence type="ECO:0000256" key="5">
    <source>
        <dbReference type="SAM" id="MobiDB-lite"/>
    </source>
</evidence>
<comment type="caution">
    <text evidence="7">The sequence shown here is derived from an EMBL/GenBank/DDBJ whole genome shotgun (WGS) entry which is preliminary data.</text>
</comment>
<keyword evidence="2" id="KW-0645">Protease</keyword>
<reference evidence="7 8" key="1">
    <citation type="submission" date="2024-06" db="EMBL/GenBank/DDBJ databases">
        <title>Genomic Encyclopedia of Type Strains, Phase IV (KMG-IV): sequencing the most valuable type-strain genomes for metagenomic binning, comparative biology and taxonomic classification.</title>
        <authorList>
            <person name="Goeker M."/>
        </authorList>
    </citation>
    <scope>NUCLEOTIDE SEQUENCE [LARGE SCALE GENOMIC DNA]</scope>
    <source>
        <strain evidence="7 8">DSM 23520</strain>
    </source>
</reference>
<dbReference type="PROSITE" id="PS51935">
    <property type="entry name" value="NLPC_P60"/>
    <property type="match status" value="1"/>
</dbReference>
<dbReference type="EMBL" id="JBEPMX010000001">
    <property type="protein sequence ID" value="MET3682292.1"/>
    <property type="molecule type" value="Genomic_DNA"/>
</dbReference>
<keyword evidence="3 7" id="KW-0378">Hydrolase</keyword>
<evidence type="ECO:0000256" key="1">
    <source>
        <dbReference type="ARBA" id="ARBA00007074"/>
    </source>
</evidence>
<dbReference type="Proteomes" id="UP001549167">
    <property type="component" value="Unassembled WGS sequence"/>
</dbReference>
<accession>A0ABV2KT28</accession>
<dbReference type="RefSeq" id="WP_354218797.1">
    <property type="nucleotide sequence ID" value="NZ_JBEPMX010000001.1"/>
</dbReference>
<feature type="region of interest" description="Disordered" evidence="5">
    <location>
        <begin position="175"/>
        <end position="213"/>
    </location>
</feature>
<comment type="similarity">
    <text evidence="1">Belongs to the peptidase C40 family.</text>
</comment>
<dbReference type="PANTHER" id="PTHR47053:SF1">
    <property type="entry name" value="MUREIN DD-ENDOPEPTIDASE MEPH-RELATED"/>
    <property type="match status" value="1"/>
</dbReference>
<feature type="domain" description="NlpC/P60" evidence="6">
    <location>
        <begin position="210"/>
        <end position="329"/>
    </location>
</feature>
<dbReference type="Gene3D" id="3.90.1720.10">
    <property type="entry name" value="endopeptidase domain like (from Nostoc punctiforme)"/>
    <property type="match status" value="1"/>
</dbReference>
<protein>
    <submittedName>
        <fullName evidence="7">Cell wall-associated NlpC family hydrolase</fullName>
    </submittedName>
</protein>
<organism evidence="7 8">
    <name type="scientific">Alkalibacillus flavidus</name>
    <dbReference type="NCBI Taxonomy" id="546021"/>
    <lineage>
        <taxon>Bacteria</taxon>
        <taxon>Bacillati</taxon>
        <taxon>Bacillota</taxon>
        <taxon>Bacilli</taxon>
        <taxon>Bacillales</taxon>
        <taxon>Bacillaceae</taxon>
        <taxon>Alkalibacillus</taxon>
    </lineage>
</organism>
<dbReference type="InterPro" id="IPR038765">
    <property type="entry name" value="Papain-like_cys_pep_sf"/>
</dbReference>